<gene>
    <name evidence="1" type="ORF">SAMEA3545359_02198</name>
</gene>
<reference evidence="1" key="1">
    <citation type="submission" date="2015-09" db="EMBL/GenBank/DDBJ databases">
        <authorList>
            <consortium name="Pathogen Informatics"/>
        </authorList>
    </citation>
    <scope>NUCLEOTIDE SEQUENCE</scope>
    <source>
        <strain evidence="1">2789STDY5834896</strain>
    </source>
</reference>
<sequence>MSYVEISKSFVDILLDEYRREYGEEPSDINKRLFLSCSRWAAQAYSEGFTDGMNAAHNTITAQGGQAR</sequence>
<evidence type="ECO:0000313" key="1">
    <source>
        <dbReference type="EMBL" id="SCJ81462.1"/>
    </source>
</evidence>
<dbReference type="EMBL" id="FMHG01000001">
    <property type="protein sequence ID" value="SCJ81462.1"/>
    <property type="molecule type" value="Genomic_DNA"/>
</dbReference>
<name>A0A1C6JH95_9FIRM</name>
<dbReference type="AlphaFoldDB" id="A0A1C6JH95"/>
<proteinExistence type="predicted"/>
<accession>A0A1C6JH95</accession>
<organism evidence="1">
    <name type="scientific">uncultured Anaerotruncus sp</name>
    <dbReference type="NCBI Taxonomy" id="905011"/>
    <lineage>
        <taxon>Bacteria</taxon>
        <taxon>Bacillati</taxon>
        <taxon>Bacillota</taxon>
        <taxon>Clostridia</taxon>
        <taxon>Eubacteriales</taxon>
        <taxon>Oscillospiraceae</taxon>
        <taxon>Anaerotruncus</taxon>
        <taxon>environmental samples</taxon>
    </lineage>
</organism>
<protein>
    <submittedName>
        <fullName evidence="1">Uncharacterized protein</fullName>
    </submittedName>
</protein>